<evidence type="ECO:0000256" key="3">
    <source>
        <dbReference type="ARBA" id="ARBA00022694"/>
    </source>
</evidence>
<protein>
    <recommendedName>
        <fullName evidence="9">Epoxyqueuosine reductase</fullName>
        <ecNumber evidence="9">1.17.99.6</ecNumber>
    </recommendedName>
    <alternativeName>
        <fullName evidence="9">Queuosine biosynthesis protein QueG</fullName>
    </alternativeName>
</protein>
<comment type="function">
    <text evidence="9">Catalyzes the conversion of epoxyqueuosine (oQ) to queuosine (Q), which is a hypermodified base found in the wobble positions of tRNA(Asp), tRNA(Asn), tRNA(His) and tRNA(Tyr).</text>
</comment>
<feature type="binding site" evidence="9">
    <location>
        <position position="182"/>
    </location>
    <ligand>
        <name>cob(II)alamin</name>
        <dbReference type="ChEBI" id="CHEBI:16304"/>
    </ligand>
</feature>
<evidence type="ECO:0000313" key="12">
    <source>
        <dbReference type="Proteomes" id="UP001156706"/>
    </source>
</evidence>
<dbReference type="NCBIfam" id="TIGR00276">
    <property type="entry name" value="tRNA epoxyqueuosine(34) reductase QueG"/>
    <property type="match status" value="1"/>
</dbReference>
<dbReference type="Pfam" id="PF08331">
    <property type="entry name" value="QueG_DUF1730"/>
    <property type="match status" value="1"/>
</dbReference>
<comment type="caution">
    <text evidence="11">The sequence shown here is derived from an EMBL/GenBank/DDBJ whole genome shotgun (WGS) entry which is preliminary data.</text>
</comment>
<feature type="binding site" evidence="9">
    <location>
        <position position="202"/>
    </location>
    <ligand>
        <name>[4Fe-4S] cluster</name>
        <dbReference type="ChEBI" id="CHEBI:49883"/>
        <label>1</label>
    </ligand>
</feature>
<keyword evidence="6 9" id="KW-0560">Oxidoreductase</keyword>
<dbReference type="Gene3D" id="3.30.70.20">
    <property type="match status" value="1"/>
</dbReference>
<evidence type="ECO:0000256" key="4">
    <source>
        <dbReference type="ARBA" id="ARBA00022723"/>
    </source>
</evidence>
<dbReference type="EMBL" id="BSOG01000001">
    <property type="protein sequence ID" value="GLR11735.1"/>
    <property type="molecule type" value="Genomic_DNA"/>
</dbReference>
<feature type="binding site" evidence="9">
    <location>
        <position position="237"/>
    </location>
    <ligand>
        <name>tRNA</name>
        <dbReference type="ChEBI" id="CHEBI:17843"/>
    </ligand>
</feature>
<comment type="pathway">
    <text evidence="9">tRNA modification; tRNA-queuosine biosynthesis.</text>
</comment>
<evidence type="ECO:0000256" key="1">
    <source>
        <dbReference type="ARBA" id="ARBA00022485"/>
    </source>
</evidence>
<accession>A0ABQ5Y9V3</accession>
<comment type="subunit">
    <text evidence="9">Monomer.</text>
</comment>
<keyword evidence="9" id="KW-0846">Cobalamin</keyword>
<gene>
    <name evidence="9 11" type="primary">queG</name>
    <name evidence="11" type="ORF">GCM10007907_05250</name>
</gene>
<feature type="binding site" evidence="9">
    <location>
        <position position="205"/>
    </location>
    <ligand>
        <name>[4Fe-4S] cluster</name>
        <dbReference type="ChEBI" id="CHEBI:49883"/>
        <label>1</label>
    </ligand>
</feature>
<evidence type="ECO:0000256" key="8">
    <source>
        <dbReference type="ARBA" id="ARBA00023014"/>
    </source>
</evidence>
<evidence type="ECO:0000256" key="5">
    <source>
        <dbReference type="ARBA" id="ARBA00022785"/>
    </source>
</evidence>
<feature type="binding site" evidence="9">
    <location>
        <position position="230"/>
    </location>
    <ligand>
        <name>cob(II)alamin</name>
        <dbReference type="ChEBI" id="CHEBI:16304"/>
    </ligand>
</feature>
<dbReference type="EC" id="1.17.99.6" evidence="9"/>
<keyword evidence="9" id="KW-0170">Cobalt</keyword>
<comment type="subcellular location">
    <subcellularLocation>
        <location evidence="9">Cytoplasm</location>
    </subcellularLocation>
</comment>
<comment type="catalytic activity">
    <reaction evidence="9">
        <text>epoxyqueuosine(34) in tRNA + AH2 = queuosine(34) in tRNA + A + H2O</text>
        <dbReference type="Rhea" id="RHEA:32159"/>
        <dbReference type="Rhea" id="RHEA-COMP:18571"/>
        <dbReference type="Rhea" id="RHEA-COMP:18582"/>
        <dbReference type="ChEBI" id="CHEBI:13193"/>
        <dbReference type="ChEBI" id="CHEBI:15377"/>
        <dbReference type="ChEBI" id="CHEBI:17499"/>
        <dbReference type="ChEBI" id="CHEBI:194431"/>
        <dbReference type="ChEBI" id="CHEBI:194443"/>
        <dbReference type="EC" id="1.17.99.6"/>
    </reaction>
</comment>
<dbReference type="PROSITE" id="PS00198">
    <property type="entry name" value="4FE4S_FER_1"/>
    <property type="match status" value="1"/>
</dbReference>
<keyword evidence="2 9" id="KW-0963">Cytoplasm</keyword>
<dbReference type="InterPro" id="IPR013542">
    <property type="entry name" value="QueG_DUF1730"/>
</dbReference>
<feature type="binding site" evidence="9">
    <location>
        <position position="147"/>
    </location>
    <ligand>
        <name>cob(II)alamin</name>
        <dbReference type="ChEBI" id="CHEBI:16304"/>
    </ligand>
</feature>
<feature type="binding site" evidence="9">
    <location>
        <position position="255"/>
    </location>
    <ligand>
        <name>[4Fe-4S] cluster</name>
        <dbReference type="ChEBI" id="CHEBI:49883"/>
        <label>2</label>
    </ligand>
</feature>
<keyword evidence="8 9" id="KW-0411">Iron-sulfur</keyword>
<feature type="binding site" evidence="9">
    <location>
        <position position="69"/>
    </location>
    <ligand>
        <name>cob(II)alamin</name>
        <dbReference type="ChEBI" id="CHEBI:16304"/>
    </ligand>
</feature>
<proteinExistence type="inferred from homology"/>
<evidence type="ECO:0000259" key="10">
    <source>
        <dbReference type="PROSITE" id="PS51379"/>
    </source>
</evidence>
<dbReference type="Proteomes" id="UP001156706">
    <property type="component" value="Unassembled WGS sequence"/>
</dbReference>
<feature type="active site" description="Proton donor" evidence="9">
    <location>
        <position position="147"/>
    </location>
</feature>
<feature type="binding site" evidence="9">
    <location>
        <position position="228"/>
    </location>
    <ligand>
        <name>[4Fe-4S] cluster</name>
        <dbReference type="ChEBI" id="CHEBI:49883"/>
        <label>2</label>
    </ligand>
</feature>
<feature type="binding site" evidence="9">
    <location>
        <position position="212"/>
    </location>
    <ligand>
        <name>[4Fe-4S] cluster</name>
        <dbReference type="ChEBI" id="CHEBI:49883"/>
        <label>2</label>
    </ligand>
</feature>
<dbReference type="InterPro" id="IPR017900">
    <property type="entry name" value="4Fe4S_Fe_S_CS"/>
</dbReference>
<dbReference type="SUPFAM" id="SSF54862">
    <property type="entry name" value="4Fe-4S ferredoxins"/>
    <property type="match status" value="1"/>
</dbReference>
<dbReference type="PANTHER" id="PTHR30002">
    <property type="entry name" value="EPOXYQUEUOSINE REDUCTASE"/>
    <property type="match status" value="1"/>
</dbReference>
<comment type="caution">
    <text evidence="9">Lacks conserved residue(s) required for the propagation of feature annotation.</text>
</comment>
<keyword evidence="5 9" id="KW-0671">Queuosine biosynthesis</keyword>
<organism evidence="11 12">
    <name type="scientific">Chitinimonas prasina</name>
    <dbReference type="NCBI Taxonomy" id="1434937"/>
    <lineage>
        <taxon>Bacteria</taxon>
        <taxon>Pseudomonadati</taxon>
        <taxon>Pseudomonadota</taxon>
        <taxon>Betaproteobacteria</taxon>
        <taxon>Neisseriales</taxon>
        <taxon>Chitinibacteraceae</taxon>
        <taxon>Chitinimonas</taxon>
    </lineage>
</organism>
<evidence type="ECO:0000256" key="6">
    <source>
        <dbReference type="ARBA" id="ARBA00023002"/>
    </source>
</evidence>
<comment type="cofactor">
    <cofactor evidence="9">
        <name>[4Fe-4S] cluster</name>
        <dbReference type="ChEBI" id="CHEBI:49883"/>
    </cofactor>
    <text evidence="9">Binds 2 [4Fe-4S] clusters per monomer.</text>
</comment>
<comment type="cofactor">
    <cofactor evidence="9">
        <name>cob(II)alamin</name>
        <dbReference type="ChEBI" id="CHEBI:16304"/>
    </cofactor>
</comment>
<sequence length="366" mass="40507">MHGDIPTKDEQDWTALASDIKRWAAELGFDAAQIGDADLGPAAAQNLQAWLAADQHGEMDYMASHGLKRARPAELVPGTRRVISLRMNYRAPHALDSEAVLADGEAAFISRYALGRDYHKVLRNRLQKLAERIQAAGHALGYRAFVDSAPVMEVEAAVRAGLGWRGKHTLLLTREHGSMFFLGELFVSLPLPIDPPLVQEHCGRCSKCIDICPTRAIVAPYRVDARRCVSYLTIELKGSIPAEFRPLIGNRVYGCDDCQLVCPWNRFAVDSSEADFAVRNGLDAVSLVTLFGWSETEFNQRLAGTAIYRIGHERWLRNIAVGLGNAPSTPAVLAALQQRQDDPSELVREHVAWALQQHQARKSNEP</sequence>
<keyword evidence="12" id="KW-1185">Reference proteome</keyword>
<evidence type="ECO:0000256" key="7">
    <source>
        <dbReference type="ARBA" id="ARBA00023004"/>
    </source>
</evidence>
<dbReference type="InterPro" id="IPR004453">
    <property type="entry name" value="QueG"/>
</dbReference>
<dbReference type="HAMAP" id="MF_00916">
    <property type="entry name" value="QueG"/>
    <property type="match status" value="1"/>
</dbReference>
<dbReference type="PANTHER" id="PTHR30002:SF4">
    <property type="entry name" value="EPOXYQUEUOSINE REDUCTASE"/>
    <property type="match status" value="1"/>
</dbReference>
<keyword evidence="7 9" id="KW-0408">Iron</keyword>
<evidence type="ECO:0000256" key="9">
    <source>
        <dbReference type="HAMAP-Rule" id="MF_00916"/>
    </source>
</evidence>
<feature type="binding site" evidence="9">
    <location>
        <position position="208"/>
    </location>
    <ligand>
        <name>[4Fe-4S] cluster</name>
        <dbReference type="ChEBI" id="CHEBI:49883"/>
        <label>1</label>
    </ligand>
</feature>
<keyword evidence="4 9" id="KW-0479">Metal-binding</keyword>
<feature type="binding site" evidence="9">
    <location>
        <position position="258"/>
    </location>
    <ligand>
        <name>[4Fe-4S] cluster</name>
        <dbReference type="ChEBI" id="CHEBI:49883"/>
        <label>2</label>
    </ligand>
</feature>
<feature type="binding site" evidence="9">
    <location>
        <position position="171"/>
    </location>
    <ligand>
        <name>cob(II)alamin</name>
        <dbReference type="ChEBI" id="CHEBI:16304"/>
    </ligand>
</feature>
<dbReference type="InterPro" id="IPR017896">
    <property type="entry name" value="4Fe4S_Fe-S-bd"/>
</dbReference>
<name>A0ABQ5Y9V3_9NEIS</name>
<dbReference type="PROSITE" id="PS51379">
    <property type="entry name" value="4FE4S_FER_2"/>
    <property type="match status" value="1"/>
</dbReference>
<reference evidence="12" key="1">
    <citation type="journal article" date="2019" name="Int. J. Syst. Evol. Microbiol.">
        <title>The Global Catalogue of Microorganisms (GCM) 10K type strain sequencing project: providing services to taxonomists for standard genome sequencing and annotation.</title>
        <authorList>
            <consortium name="The Broad Institute Genomics Platform"/>
            <consortium name="The Broad Institute Genome Sequencing Center for Infectious Disease"/>
            <person name="Wu L."/>
            <person name="Ma J."/>
        </authorList>
    </citation>
    <scope>NUCLEOTIDE SEQUENCE [LARGE SCALE GENOMIC DNA]</scope>
    <source>
        <strain evidence="12">NBRC 110044</strain>
    </source>
</reference>
<keyword evidence="3 9" id="KW-0819">tRNA processing</keyword>
<keyword evidence="1 9" id="KW-0004">4Fe-4S</keyword>
<evidence type="ECO:0000313" key="11">
    <source>
        <dbReference type="EMBL" id="GLR11735.1"/>
    </source>
</evidence>
<feature type="binding site" evidence="9">
    <location>
        <begin position="255"/>
        <end position="256"/>
    </location>
    <ligand>
        <name>cob(II)alamin</name>
        <dbReference type="ChEBI" id="CHEBI:16304"/>
    </ligand>
</feature>
<comment type="similarity">
    <text evidence="9">Belongs to the QueG family.</text>
</comment>
<feature type="binding site" evidence="9">
    <location>
        <position position="262"/>
    </location>
    <ligand>
        <name>[4Fe-4S] cluster</name>
        <dbReference type="ChEBI" id="CHEBI:49883"/>
        <label>1</label>
    </ligand>
</feature>
<evidence type="ECO:0000256" key="2">
    <source>
        <dbReference type="ARBA" id="ARBA00022490"/>
    </source>
</evidence>
<dbReference type="Pfam" id="PF13484">
    <property type="entry name" value="Fer4_16"/>
    <property type="match status" value="1"/>
</dbReference>
<feature type="domain" description="4Fe-4S ferredoxin-type" evidence="10">
    <location>
        <begin position="193"/>
        <end position="222"/>
    </location>
</feature>